<organism evidence="3 4">
    <name type="scientific">Algoriphagus yeomjeoni</name>
    <dbReference type="NCBI Taxonomy" id="291403"/>
    <lineage>
        <taxon>Bacteria</taxon>
        <taxon>Pseudomonadati</taxon>
        <taxon>Bacteroidota</taxon>
        <taxon>Cytophagia</taxon>
        <taxon>Cytophagales</taxon>
        <taxon>Cyclobacteriaceae</taxon>
        <taxon>Algoriphagus</taxon>
    </lineage>
</organism>
<evidence type="ECO:0000313" key="3">
    <source>
        <dbReference type="EMBL" id="RAI91414.1"/>
    </source>
</evidence>
<feature type="chain" id="PRO_5016437257" description="CHRD domain-containing protein" evidence="2">
    <location>
        <begin position="22"/>
        <end position="527"/>
    </location>
</feature>
<evidence type="ECO:0008006" key="5">
    <source>
        <dbReference type="Google" id="ProtNLM"/>
    </source>
</evidence>
<dbReference type="OrthoDB" id="1451403at2"/>
<dbReference type="Proteomes" id="UP000249610">
    <property type="component" value="Unassembled WGS sequence"/>
</dbReference>
<dbReference type="SUPFAM" id="SSF49329">
    <property type="entry name" value="Cu,Zn superoxide dismutase-like"/>
    <property type="match status" value="4"/>
</dbReference>
<evidence type="ECO:0000313" key="4">
    <source>
        <dbReference type="Proteomes" id="UP000249610"/>
    </source>
</evidence>
<dbReference type="GO" id="GO:0006801">
    <property type="term" value="P:superoxide metabolic process"/>
    <property type="evidence" value="ECO:0007669"/>
    <property type="project" value="InterPro"/>
</dbReference>
<dbReference type="AlphaFoldDB" id="A0A327PJK0"/>
<sequence>MNYSKHLFGGILLLFSAILFSCNDDDNEPMPMPMPTGMTTTFDLASVSNPGISGKAEFIENDDNTTTINLMLSGTPSGGMHPAHIHFNTAAEGGDIALTLGTVIGGTGMSSVTVNTLDDGSAISYSQLINFDGYINVHASASDLSTLVAQGDIGENVLTGESKTYDLGTKDVVGISGTATFSQRKNDETLVKIMLNGTPDGGMHPGHIHFNTAAEGGGIAVTFTPVDGTSGMSVTNIAMLDENTPITYDELLEFDGYINIHLSVDELSTLVAQGDIGQNELTGVEKVYDLGEKAVDGISGTATFKERMNGEALAILELMNTPEDEMHPAHIHANTALQGGGILFTFNPVNGATGMSQTNFAMLDDETMVGYDDLMDFNGYINVHLSADALSTLVAQGDIGQNELTGESKMYVLGEKDVPGISGMVTFQERVNGTTLATLEVQNTIPGSEHPAHIHENTAAMGGGIKVTFTPVDGNSGMSMTNIVALDDMTAITYDQLLMYNGYVNVHLSMAELGVVVAQGNIGSNAN</sequence>
<comment type="caution">
    <text evidence="3">The sequence shown here is derived from an EMBL/GenBank/DDBJ whole genome shotgun (WGS) entry which is preliminary data.</text>
</comment>
<protein>
    <recommendedName>
        <fullName evidence="5">CHRD domain-containing protein</fullName>
    </recommendedName>
</protein>
<keyword evidence="2" id="KW-0732">Signal</keyword>
<evidence type="ECO:0000256" key="1">
    <source>
        <dbReference type="ARBA" id="ARBA00010457"/>
    </source>
</evidence>
<feature type="signal peptide" evidence="2">
    <location>
        <begin position="1"/>
        <end position="21"/>
    </location>
</feature>
<comment type="similarity">
    <text evidence="1">Belongs to the Cu-Zn superoxide dismutase family.</text>
</comment>
<dbReference type="RefSeq" id="WP_111611266.1">
    <property type="nucleotide sequence ID" value="NZ_QLLK01000004.1"/>
</dbReference>
<gene>
    <name evidence="3" type="ORF">LV83_01599</name>
</gene>
<dbReference type="PROSITE" id="PS51257">
    <property type="entry name" value="PROKAR_LIPOPROTEIN"/>
    <property type="match status" value="1"/>
</dbReference>
<dbReference type="EMBL" id="QLLK01000004">
    <property type="protein sequence ID" value="RAI91414.1"/>
    <property type="molecule type" value="Genomic_DNA"/>
</dbReference>
<proteinExistence type="inferred from homology"/>
<dbReference type="GO" id="GO:0046872">
    <property type="term" value="F:metal ion binding"/>
    <property type="evidence" value="ECO:0007669"/>
    <property type="project" value="InterPro"/>
</dbReference>
<keyword evidence="4" id="KW-1185">Reference proteome</keyword>
<dbReference type="InterPro" id="IPR036423">
    <property type="entry name" value="SOD-like_Cu/Zn_dom_sf"/>
</dbReference>
<evidence type="ECO:0000256" key="2">
    <source>
        <dbReference type="SAM" id="SignalP"/>
    </source>
</evidence>
<name>A0A327PJK0_9BACT</name>
<accession>A0A327PJK0</accession>
<reference evidence="3 4" key="1">
    <citation type="submission" date="2018-06" db="EMBL/GenBank/DDBJ databases">
        <title>Genomic Encyclopedia of Archaeal and Bacterial Type Strains, Phase II (KMG-II): from individual species to whole genera.</title>
        <authorList>
            <person name="Goeker M."/>
        </authorList>
    </citation>
    <scope>NUCLEOTIDE SEQUENCE [LARGE SCALE GENOMIC DNA]</scope>
    <source>
        <strain evidence="3 4">DSM 23446</strain>
    </source>
</reference>